<feature type="region of interest" description="Disordered" evidence="4">
    <location>
        <begin position="1"/>
        <end position="32"/>
    </location>
</feature>
<feature type="compositionally biased region" description="Basic residues" evidence="4">
    <location>
        <begin position="1"/>
        <end position="14"/>
    </location>
</feature>
<evidence type="ECO:0000256" key="2">
    <source>
        <dbReference type="ARBA" id="ARBA00022980"/>
    </source>
</evidence>
<comment type="similarity">
    <text evidence="1">Belongs to the universal ribosomal protein uL15 family.</text>
</comment>
<evidence type="ECO:0000256" key="4">
    <source>
        <dbReference type="SAM" id="MobiDB-lite"/>
    </source>
</evidence>
<keyword evidence="2" id="KW-0689">Ribosomal protein</keyword>
<gene>
    <name evidence="6" type="ORF">HERIO_2677</name>
</gene>
<reference evidence="6 7" key="1">
    <citation type="journal article" date="2017" name="Environ. Microbiol.">
        <title>Decay of the glycolytic pathway and adaptation to intranuclear parasitism within Enterocytozoonidae microsporidia.</title>
        <authorList>
            <person name="Wiredu Boakye D."/>
            <person name="Jaroenlak P."/>
            <person name="Prachumwat A."/>
            <person name="Williams T.A."/>
            <person name="Bateman K.S."/>
            <person name="Itsathitphaisarn O."/>
            <person name="Sritunyalucksana K."/>
            <person name="Paszkiewicz K.H."/>
            <person name="Moore K.A."/>
            <person name="Stentiford G.D."/>
            <person name="Williams B.A."/>
        </authorList>
    </citation>
    <scope>NUCLEOTIDE SEQUENCE [LARGE SCALE GENOMIC DNA]</scope>
    <source>
        <strain evidence="6 7">GB1</strain>
    </source>
</reference>
<keyword evidence="3" id="KW-0687">Ribonucleoprotein</keyword>
<dbReference type="Pfam" id="PF00828">
    <property type="entry name" value="Ribosomal_L27A"/>
    <property type="match status" value="1"/>
</dbReference>
<evidence type="ECO:0000313" key="7">
    <source>
        <dbReference type="Proteomes" id="UP000192356"/>
    </source>
</evidence>
<dbReference type="PANTHER" id="PTHR11721:SF3">
    <property type="entry name" value="LARGE RIBOSOMAL SUBUNIT PROTEIN UL15"/>
    <property type="match status" value="1"/>
</dbReference>
<evidence type="ECO:0000313" key="6">
    <source>
        <dbReference type="EMBL" id="ORD96256.1"/>
    </source>
</evidence>
<feature type="domain" description="Large ribosomal subunit protein uL15/eL18" evidence="5">
    <location>
        <begin position="72"/>
        <end position="142"/>
    </location>
</feature>
<evidence type="ECO:0000256" key="3">
    <source>
        <dbReference type="ARBA" id="ARBA00023274"/>
    </source>
</evidence>
<protein>
    <submittedName>
        <fullName evidence="6">Ribosomal prt L27A</fullName>
    </submittedName>
</protein>
<dbReference type="EMBL" id="LVKB01000110">
    <property type="protein sequence ID" value="ORD96256.1"/>
    <property type="molecule type" value="Genomic_DNA"/>
</dbReference>
<comment type="caution">
    <text evidence="6">The sequence shown here is derived from an EMBL/GenBank/DDBJ whole genome shotgun (WGS) entry which is preliminary data.</text>
</comment>
<keyword evidence="7" id="KW-1185">Reference proteome</keyword>
<organism evidence="6 7">
    <name type="scientific">Hepatospora eriocheir</name>
    <dbReference type="NCBI Taxonomy" id="1081669"/>
    <lineage>
        <taxon>Eukaryota</taxon>
        <taxon>Fungi</taxon>
        <taxon>Fungi incertae sedis</taxon>
        <taxon>Microsporidia</taxon>
        <taxon>Hepatosporidae</taxon>
        <taxon>Hepatospora</taxon>
    </lineage>
</organism>
<dbReference type="AlphaFoldDB" id="A0A1X0Q8Z9"/>
<sequence>MHKDKKSRKMRGKTSHGYGRTNKHRKHPSGRGACGGFKHMRTWYMKYHPDFFGKRGMLNFHVKKNAEIKKSISLAKVYGLMDSESRKEVLNNESISPVIDVREFGYHVVVAGELPLERPLVVKARYFTKNAEQQIANVGGKAIICP</sequence>
<dbReference type="PANTHER" id="PTHR11721">
    <property type="entry name" value="60S RIBOSOMAL PROTEIN L27A"/>
    <property type="match status" value="1"/>
</dbReference>
<dbReference type="VEuPathDB" id="MicrosporidiaDB:HERIO_2677"/>
<dbReference type="InterPro" id="IPR036227">
    <property type="entry name" value="Ribosomal_uL15/eL18_sf"/>
</dbReference>
<dbReference type="OrthoDB" id="61900at2759"/>
<dbReference type="InterPro" id="IPR021131">
    <property type="entry name" value="Ribosomal_uL15/eL18"/>
</dbReference>
<dbReference type="Gene3D" id="3.100.10.10">
    <property type="match status" value="1"/>
</dbReference>
<evidence type="ECO:0000259" key="5">
    <source>
        <dbReference type="Pfam" id="PF00828"/>
    </source>
</evidence>
<dbReference type="GO" id="GO:0022625">
    <property type="term" value="C:cytosolic large ribosomal subunit"/>
    <property type="evidence" value="ECO:0007669"/>
    <property type="project" value="TreeGrafter"/>
</dbReference>
<dbReference type="SUPFAM" id="SSF52080">
    <property type="entry name" value="Ribosomal proteins L15p and L18e"/>
    <property type="match status" value="1"/>
</dbReference>
<proteinExistence type="inferred from homology"/>
<name>A0A1X0Q8Z9_9MICR</name>
<evidence type="ECO:0000256" key="1">
    <source>
        <dbReference type="ARBA" id="ARBA00007320"/>
    </source>
</evidence>
<dbReference type="Proteomes" id="UP000192356">
    <property type="component" value="Unassembled WGS sequence"/>
</dbReference>
<accession>A0A1X0Q8Z9</accession>
<dbReference type="GO" id="GO:0003735">
    <property type="term" value="F:structural constituent of ribosome"/>
    <property type="evidence" value="ECO:0007669"/>
    <property type="project" value="TreeGrafter"/>
</dbReference>
<dbReference type="VEuPathDB" id="MicrosporidiaDB:A0H76_2950"/>